<sequence length="349" mass="39237">MHIAFINSTRKWGGVKTWTIDFAEQLVARGHKVFIYGRQEQFVDVAQKRVGHGIKVKFGSDLSPFSIYYFYKQFKKHKVDVVVVNVGKDLSTAGVAARLLNIPVIQRIGLPNDIPYRHKTKLLHSFIKPLFLSPCEFIKQGFLKSLPYVVEDKTAVVLNGKKAEEVNIIAHKPRVLITTQQLNADKGHDTLLRALAMIDLPYKLHVVGTGHSEEYLKKLAETLGIADKIVWHGFVTNVKALLKEADIFLLASLVEGLPNTLLEALASGLLPIVRDVGGVKEVLSSELLPWVLPYEADENDFRKEIEKALLLADAELIKVKKQAYKACFEHCNLDKQVIELESLLKRVSL</sequence>
<dbReference type="InterPro" id="IPR028098">
    <property type="entry name" value="Glyco_trans_4-like_N"/>
</dbReference>
<feature type="domain" description="Glycosyl transferase family 1" evidence="1">
    <location>
        <begin position="165"/>
        <end position="312"/>
    </location>
</feature>
<reference evidence="3 4" key="1">
    <citation type="submission" date="2016-12" db="EMBL/GenBank/DDBJ databases">
        <authorList>
            <person name="Song W.-J."/>
            <person name="Kurnit D.M."/>
        </authorList>
    </citation>
    <scope>NUCLEOTIDE SEQUENCE [LARGE SCALE GENOMIC DNA]</scope>
    <source>
        <strain evidence="3 4">DSM 11393</strain>
    </source>
</reference>
<dbReference type="PANTHER" id="PTHR12526">
    <property type="entry name" value="GLYCOSYLTRANSFERASE"/>
    <property type="match status" value="1"/>
</dbReference>
<feature type="domain" description="Glycosyltransferase subfamily 4-like N-terminal" evidence="2">
    <location>
        <begin position="12"/>
        <end position="105"/>
    </location>
</feature>
<dbReference type="Proteomes" id="UP000186469">
    <property type="component" value="Unassembled WGS sequence"/>
</dbReference>
<dbReference type="CDD" id="cd03811">
    <property type="entry name" value="GT4_GT28_WabH-like"/>
    <property type="match status" value="1"/>
</dbReference>
<dbReference type="Pfam" id="PF13439">
    <property type="entry name" value="Glyco_transf_4"/>
    <property type="match status" value="1"/>
</dbReference>
<dbReference type="EMBL" id="FRDI01000008">
    <property type="protein sequence ID" value="SHN66627.1"/>
    <property type="molecule type" value="Genomic_DNA"/>
</dbReference>
<dbReference type="InterPro" id="IPR001296">
    <property type="entry name" value="Glyco_trans_1"/>
</dbReference>
<dbReference type="STRING" id="1121455.SAMN02745728_01661"/>
<evidence type="ECO:0000259" key="2">
    <source>
        <dbReference type="Pfam" id="PF13439"/>
    </source>
</evidence>
<dbReference type="Gene3D" id="3.40.50.2000">
    <property type="entry name" value="Glycogen Phosphorylase B"/>
    <property type="match status" value="2"/>
</dbReference>
<gene>
    <name evidence="3" type="ORF">SAMN02745728_01661</name>
</gene>
<accession>A0A1M7T7H4</accession>
<dbReference type="RefSeq" id="WP_072697352.1">
    <property type="nucleotide sequence ID" value="NZ_FRDI01000008.1"/>
</dbReference>
<dbReference type="OrthoDB" id="9790710at2"/>
<keyword evidence="4" id="KW-1185">Reference proteome</keyword>
<organism evidence="3 4">
    <name type="scientific">Desulfovibrio litoralis DSM 11393</name>
    <dbReference type="NCBI Taxonomy" id="1121455"/>
    <lineage>
        <taxon>Bacteria</taxon>
        <taxon>Pseudomonadati</taxon>
        <taxon>Thermodesulfobacteriota</taxon>
        <taxon>Desulfovibrionia</taxon>
        <taxon>Desulfovibrionales</taxon>
        <taxon>Desulfovibrionaceae</taxon>
        <taxon>Desulfovibrio</taxon>
    </lineage>
</organism>
<keyword evidence="3" id="KW-0808">Transferase</keyword>
<protein>
    <submittedName>
        <fullName evidence="3">Glycosyltransferase involved in cell wall bisynthesis</fullName>
    </submittedName>
</protein>
<evidence type="ECO:0000313" key="3">
    <source>
        <dbReference type="EMBL" id="SHN66627.1"/>
    </source>
</evidence>
<dbReference type="AlphaFoldDB" id="A0A1M7T7H4"/>
<evidence type="ECO:0000259" key="1">
    <source>
        <dbReference type="Pfam" id="PF00534"/>
    </source>
</evidence>
<dbReference type="PANTHER" id="PTHR12526:SF630">
    <property type="entry name" value="GLYCOSYLTRANSFERASE"/>
    <property type="match status" value="1"/>
</dbReference>
<name>A0A1M7T7H4_9BACT</name>
<dbReference type="GO" id="GO:0016757">
    <property type="term" value="F:glycosyltransferase activity"/>
    <property type="evidence" value="ECO:0007669"/>
    <property type="project" value="InterPro"/>
</dbReference>
<dbReference type="SUPFAM" id="SSF53756">
    <property type="entry name" value="UDP-Glycosyltransferase/glycogen phosphorylase"/>
    <property type="match status" value="1"/>
</dbReference>
<evidence type="ECO:0000313" key="4">
    <source>
        <dbReference type="Proteomes" id="UP000186469"/>
    </source>
</evidence>
<dbReference type="Pfam" id="PF00534">
    <property type="entry name" value="Glycos_transf_1"/>
    <property type="match status" value="1"/>
</dbReference>
<proteinExistence type="predicted"/>